<evidence type="ECO:0000256" key="7">
    <source>
        <dbReference type="ARBA" id="ARBA00024340"/>
    </source>
</evidence>
<keyword evidence="6" id="KW-0472">Membrane</keyword>
<dbReference type="GO" id="GO:0005886">
    <property type="term" value="C:plasma membrane"/>
    <property type="evidence" value="ECO:0007669"/>
    <property type="project" value="UniProtKB-SubCell"/>
</dbReference>
<evidence type="ECO:0000256" key="5">
    <source>
        <dbReference type="ARBA" id="ARBA00022989"/>
    </source>
</evidence>
<feature type="compositionally biased region" description="Basic and acidic residues" evidence="8">
    <location>
        <begin position="257"/>
        <end position="270"/>
    </location>
</feature>
<evidence type="ECO:0000256" key="3">
    <source>
        <dbReference type="ARBA" id="ARBA00022475"/>
    </source>
</evidence>
<comment type="caution">
    <text evidence="9">The sequence shown here is derived from an EMBL/GenBank/DDBJ whole genome shotgun (WGS) entry which is preliminary data.</text>
</comment>
<organism evidence="9 10">
    <name type="scientific">Lolium multiflorum</name>
    <name type="common">Italian ryegrass</name>
    <name type="synonym">Lolium perenne subsp. multiflorum</name>
    <dbReference type="NCBI Taxonomy" id="4521"/>
    <lineage>
        <taxon>Eukaryota</taxon>
        <taxon>Viridiplantae</taxon>
        <taxon>Streptophyta</taxon>
        <taxon>Embryophyta</taxon>
        <taxon>Tracheophyta</taxon>
        <taxon>Spermatophyta</taxon>
        <taxon>Magnoliopsida</taxon>
        <taxon>Liliopsida</taxon>
        <taxon>Poales</taxon>
        <taxon>Poaceae</taxon>
        <taxon>BOP clade</taxon>
        <taxon>Pooideae</taxon>
        <taxon>Poodae</taxon>
        <taxon>Poeae</taxon>
        <taxon>Poeae Chloroplast Group 2 (Poeae type)</taxon>
        <taxon>Loliodinae</taxon>
        <taxon>Loliinae</taxon>
        <taxon>Lolium</taxon>
    </lineage>
</organism>
<comment type="subcellular location">
    <subcellularLocation>
        <location evidence="1">Cell membrane</location>
        <topology evidence="1">Single-pass membrane protein</topology>
    </subcellularLocation>
</comment>
<feature type="compositionally biased region" description="Basic residues" evidence="8">
    <location>
        <begin position="205"/>
        <end position="220"/>
    </location>
</feature>
<keyword evidence="2" id="KW-0217">Developmental protein</keyword>
<evidence type="ECO:0000256" key="1">
    <source>
        <dbReference type="ARBA" id="ARBA00004162"/>
    </source>
</evidence>
<feature type="region of interest" description="Disordered" evidence="8">
    <location>
        <begin position="333"/>
        <end position="352"/>
    </location>
</feature>
<feature type="region of interest" description="Disordered" evidence="8">
    <location>
        <begin position="56"/>
        <end position="75"/>
    </location>
</feature>
<dbReference type="InterPro" id="IPR051525">
    <property type="entry name" value="DVL_RTFL_regulatory"/>
</dbReference>
<proteinExistence type="inferred from homology"/>
<feature type="compositionally biased region" description="Basic and acidic residues" evidence="8">
    <location>
        <begin position="282"/>
        <end position="297"/>
    </location>
</feature>
<dbReference type="AlphaFoldDB" id="A0AAD8RKT2"/>
<keyword evidence="10" id="KW-1185">Reference proteome</keyword>
<reference evidence="9" key="1">
    <citation type="submission" date="2023-07" db="EMBL/GenBank/DDBJ databases">
        <title>A chromosome-level genome assembly of Lolium multiflorum.</title>
        <authorList>
            <person name="Chen Y."/>
            <person name="Copetti D."/>
            <person name="Kolliker R."/>
            <person name="Studer B."/>
        </authorList>
    </citation>
    <scope>NUCLEOTIDE SEQUENCE</scope>
    <source>
        <strain evidence="9">02402/16</strain>
        <tissue evidence="9">Leaf</tissue>
    </source>
</reference>
<gene>
    <name evidence="9" type="ORF">QYE76_001485</name>
</gene>
<dbReference type="GO" id="GO:0048367">
    <property type="term" value="P:shoot system development"/>
    <property type="evidence" value="ECO:0007669"/>
    <property type="project" value="UniProtKB-ARBA"/>
</dbReference>
<evidence type="ECO:0000313" key="10">
    <source>
        <dbReference type="Proteomes" id="UP001231189"/>
    </source>
</evidence>
<accession>A0AAD8RKT2</accession>
<sequence length="381" mass="41993">MEMCLDDKCKLSKKGSRRSATSSSPVSPKGRTSRGSGRSVPGRLASLAREQRARKLVASTSTTPVAAHPSRLESPIPIPSWPLSSPTPMAVVALIPPKEEGSSVGVRPVVLQAVGHGVGRVWRRRCKGGRPIGYEKHIQSSRLSTHTNAHAIEVATAVFLDSIFKRDHRITHARLAIDAATAPDDTTILRASITSVSDTTPMPRRLGRHSKHCSPQHHHPLSAPKRCPQVDGVARRHRPIRETRSRVSPGAAQAKNADCRDNAFNKHPEASHPYPQRPKQKKKEDSKHIADKASEIEERNREDIMEMCLDDKWKLSKKGSRRLAAVAPTASTTSIPVSPKCRTSRGSGRSVPGRLASLAKEQRARFYIMRRCVTMLVCWRD</sequence>
<dbReference type="EMBL" id="JAUUTY010000005">
    <property type="protein sequence ID" value="KAK1627170.1"/>
    <property type="molecule type" value="Genomic_DNA"/>
</dbReference>
<evidence type="ECO:0000256" key="6">
    <source>
        <dbReference type="ARBA" id="ARBA00023136"/>
    </source>
</evidence>
<feature type="region of interest" description="Disordered" evidence="8">
    <location>
        <begin position="197"/>
        <end position="297"/>
    </location>
</feature>
<evidence type="ECO:0000256" key="8">
    <source>
        <dbReference type="SAM" id="MobiDB-lite"/>
    </source>
</evidence>
<dbReference type="Proteomes" id="UP001231189">
    <property type="component" value="Unassembled WGS sequence"/>
</dbReference>
<evidence type="ECO:0000313" key="9">
    <source>
        <dbReference type="EMBL" id="KAK1627170.1"/>
    </source>
</evidence>
<keyword evidence="3" id="KW-1003">Cell membrane</keyword>
<evidence type="ECO:0000256" key="4">
    <source>
        <dbReference type="ARBA" id="ARBA00022692"/>
    </source>
</evidence>
<dbReference type="GO" id="GO:0008285">
    <property type="term" value="P:negative regulation of cell population proliferation"/>
    <property type="evidence" value="ECO:0007669"/>
    <property type="project" value="InterPro"/>
</dbReference>
<dbReference type="Pfam" id="PF08137">
    <property type="entry name" value="DVL"/>
    <property type="match status" value="1"/>
</dbReference>
<name>A0AAD8RKT2_LOLMU</name>
<dbReference type="InterPro" id="IPR012552">
    <property type="entry name" value="DVL"/>
</dbReference>
<keyword evidence="4" id="KW-0812">Transmembrane</keyword>
<feature type="region of interest" description="Disordered" evidence="8">
    <location>
        <begin position="1"/>
        <end position="43"/>
    </location>
</feature>
<dbReference type="PANTHER" id="PTHR33102">
    <property type="entry name" value="DVL19-RELATED-RELATED"/>
    <property type="match status" value="1"/>
</dbReference>
<keyword evidence="5" id="KW-1133">Transmembrane helix</keyword>
<feature type="compositionally biased region" description="Basic and acidic residues" evidence="8">
    <location>
        <begin position="1"/>
        <end position="10"/>
    </location>
</feature>
<protein>
    <submittedName>
        <fullName evidence="9">Uncharacterized protein</fullName>
    </submittedName>
</protein>
<feature type="compositionally biased region" description="Low complexity" evidence="8">
    <location>
        <begin position="18"/>
        <end position="30"/>
    </location>
</feature>
<evidence type="ECO:0000256" key="2">
    <source>
        <dbReference type="ARBA" id="ARBA00022473"/>
    </source>
</evidence>
<comment type="similarity">
    <text evidence="7">Belongs to the DVL/RTFL small polypeptides family.</text>
</comment>